<protein>
    <submittedName>
        <fullName evidence="2">GNAT family N-acetyltransferase</fullName>
    </submittedName>
</protein>
<sequence>MIETLLKLNTKRLTLRQIAYSDSKEILFLRSNEIVNTYVNRPKTQTLEETIAFIDKINNGIKEDDWLFWGITLKSNPKLIGTICLWNFSDHHKIAEIGYDLHPDFHGQGIMNEALIRVLNYGFQDLKLDQIEAYTHKDNEASKGLLKKNNFILEENRKDNENENNIVFILQKSNLINNQS</sequence>
<keyword evidence="3" id="KW-1185">Reference proteome</keyword>
<dbReference type="Gene3D" id="3.40.630.30">
    <property type="match status" value="1"/>
</dbReference>
<organism evidence="2 3">
    <name type="scientific">Aquimarina gracilis</name>
    <dbReference type="NCBI Taxonomy" id="874422"/>
    <lineage>
        <taxon>Bacteria</taxon>
        <taxon>Pseudomonadati</taxon>
        <taxon>Bacteroidota</taxon>
        <taxon>Flavobacteriia</taxon>
        <taxon>Flavobacteriales</taxon>
        <taxon>Flavobacteriaceae</taxon>
        <taxon>Aquimarina</taxon>
    </lineage>
</organism>
<dbReference type="InterPro" id="IPR016181">
    <property type="entry name" value="Acyl_CoA_acyltransferase"/>
</dbReference>
<dbReference type="Pfam" id="PF13302">
    <property type="entry name" value="Acetyltransf_3"/>
    <property type="match status" value="1"/>
</dbReference>
<dbReference type="InterPro" id="IPR051531">
    <property type="entry name" value="N-acetyltransferase"/>
</dbReference>
<dbReference type="PANTHER" id="PTHR43792:SF1">
    <property type="entry name" value="N-ACETYLTRANSFERASE DOMAIN-CONTAINING PROTEIN"/>
    <property type="match status" value="1"/>
</dbReference>
<dbReference type="PROSITE" id="PS51186">
    <property type="entry name" value="GNAT"/>
    <property type="match status" value="1"/>
</dbReference>
<evidence type="ECO:0000259" key="1">
    <source>
        <dbReference type="PROSITE" id="PS51186"/>
    </source>
</evidence>
<name>A0ABU5ZWD9_9FLAO</name>
<reference evidence="2 3" key="1">
    <citation type="journal article" date="2013" name="Int. J. Syst. Evol. Microbiol.">
        <title>Aquimarina gracilis sp. nov., isolated from the gut microflora of a mussel, Mytilus coruscus, and emended description of Aquimarina spongiae.</title>
        <authorList>
            <person name="Park S.C."/>
            <person name="Choe H.N."/>
            <person name="Baik K.S."/>
            <person name="Seong C.N."/>
        </authorList>
    </citation>
    <scope>NUCLEOTIDE SEQUENCE [LARGE SCALE GENOMIC DNA]</scope>
    <source>
        <strain evidence="2 3">PSC32</strain>
    </source>
</reference>
<accession>A0ABU5ZWD9</accession>
<dbReference type="InterPro" id="IPR000182">
    <property type="entry name" value="GNAT_dom"/>
</dbReference>
<dbReference type="CDD" id="cd04301">
    <property type="entry name" value="NAT_SF"/>
    <property type="match status" value="1"/>
</dbReference>
<dbReference type="SUPFAM" id="SSF55729">
    <property type="entry name" value="Acyl-CoA N-acyltransferases (Nat)"/>
    <property type="match status" value="1"/>
</dbReference>
<evidence type="ECO:0000313" key="3">
    <source>
        <dbReference type="Proteomes" id="UP001327027"/>
    </source>
</evidence>
<dbReference type="RefSeq" id="WP_324180203.1">
    <property type="nucleotide sequence ID" value="NZ_BAABAW010000024.1"/>
</dbReference>
<evidence type="ECO:0000313" key="2">
    <source>
        <dbReference type="EMBL" id="MEB3346178.1"/>
    </source>
</evidence>
<feature type="domain" description="N-acetyltransferase" evidence="1">
    <location>
        <begin position="13"/>
        <end position="173"/>
    </location>
</feature>
<gene>
    <name evidence="2" type="ORF">U6A24_11940</name>
</gene>
<proteinExistence type="predicted"/>
<comment type="caution">
    <text evidence="2">The sequence shown here is derived from an EMBL/GenBank/DDBJ whole genome shotgun (WGS) entry which is preliminary data.</text>
</comment>
<dbReference type="PANTHER" id="PTHR43792">
    <property type="entry name" value="GNAT FAMILY, PUTATIVE (AFU_ORTHOLOGUE AFUA_3G00765)-RELATED-RELATED"/>
    <property type="match status" value="1"/>
</dbReference>
<dbReference type="EMBL" id="JAYKLX010000005">
    <property type="protein sequence ID" value="MEB3346178.1"/>
    <property type="molecule type" value="Genomic_DNA"/>
</dbReference>
<dbReference type="Proteomes" id="UP001327027">
    <property type="component" value="Unassembled WGS sequence"/>
</dbReference>